<name>A0ABT2M157_9FIRM</name>
<dbReference type="RefSeq" id="WP_022089035.1">
    <property type="nucleotide sequence ID" value="NZ_JAODBU010000008.1"/>
</dbReference>
<sequence length="61" mass="6933">MSNLSELDLQNLRHLITGYETCGEKMSCYAKEATDPEVKKFFEDGVNSATQNKEKLMKFLG</sequence>
<protein>
    <recommendedName>
        <fullName evidence="3">Spore coat protein</fullName>
    </recommendedName>
</protein>
<gene>
    <name evidence="1" type="ORF">N5B56_09185</name>
</gene>
<proteinExistence type="predicted"/>
<comment type="caution">
    <text evidence="1">The sequence shown here is derived from an EMBL/GenBank/DDBJ whole genome shotgun (WGS) entry which is preliminary data.</text>
</comment>
<evidence type="ECO:0008006" key="3">
    <source>
        <dbReference type="Google" id="ProtNLM"/>
    </source>
</evidence>
<dbReference type="EMBL" id="JAODBU010000008">
    <property type="protein sequence ID" value="MCT7399250.1"/>
    <property type="molecule type" value="Genomic_DNA"/>
</dbReference>
<evidence type="ECO:0000313" key="2">
    <source>
        <dbReference type="Proteomes" id="UP001431199"/>
    </source>
</evidence>
<reference evidence="1" key="1">
    <citation type="submission" date="2022-09" db="EMBL/GenBank/DDBJ databases">
        <title>Eubacterium sp. LFL-14 isolated from human feces.</title>
        <authorList>
            <person name="Liu F."/>
        </authorList>
    </citation>
    <scope>NUCLEOTIDE SEQUENCE</scope>
    <source>
        <strain evidence="1">LFL-14</strain>
    </source>
</reference>
<dbReference type="Proteomes" id="UP001431199">
    <property type="component" value="Unassembled WGS sequence"/>
</dbReference>
<organism evidence="1 2">
    <name type="scientific">Eubacterium album</name>
    <dbReference type="NCBI Taxonomy" id="2978477"/>
    <lineage>
        <taxon>Bacteria</taxon>
        <taxon>Bacillati</taxon>
        <taxon>Bacillota</taxon>
        <taxon>Clostridia</taxon>
        <taxon>Eubacteriales</taxon>
        <taxon>Eubacteriaceae</taxon>
        <taxon>Eubacterium</taxon>
    </lineage>
</organism>
<keyword evidence="2" id="KW-1185">Reference proteome</keyword>
<evidence type="ECO:0000313" key="1">
    <source>
        <dbReference type="EMBL" id="MCT7399250.1"/>
    </source>
</evidence>
<accession>A0ABT2M157</accession>